<evidence type="ECO:0000256" key="5">
    <source>
        <dbReference type="ARBA" id="ARBA00022490"/>
    </source>
</evidence>
<dbReference type="FunFam" id="3.40.50.460:FF:000002">
    <property type="entry name" value="ATP-dependent 6-phosphofructokinase"/>
    <property type="match status" value="1"/>
</dbReference>
<dbReference type="PANTHER" id="PTHR13697">
    <property type="entry name" value="PHOSPHOFRUCTOKINASE"/>
    <property type="match status" value="1"/>
</dbReference>
<comment type="pathway">
    <text evidence="4 15">Carbohydrate degradation; glycolysis; D-glyceraldehyde 3-phosphate and glycerone phosphate from D-glucose: step 3/4.</text>
</comment>
<evidence type="ECO:0000259" key="16">
    <source>
        <dbReference type="Pfam" id="PF00365"/>
    </source>
</evidence>
<comment type="subcellular location">
    <subcellularLocation>
        <location evidence="3 15">Cytoplasm</location>
    </subcellularLocation>
</comment>
<evidence type="ECO:0000256" key="2">
    <source>
        <dbReference type="ARBA" id="ARBA00002659"/>
    </source>
</evidence>
<evidence type="ECO:0000256" key="11">
    <source>
        <dbReference type="ARBA" id="ARBA00022840"/>
    </source>
</evidence>
<keyword evidence="19" id="KW-1185">Reference proteome</keyword>
<dbReference type="InterPro" id="IPR012003">
    <property type="entry name" value="ATP_PFK_prok-type"/>
</dbReference>
<evidence type="ECO:0000256" key="1">
    <source>
        <dbReference type="ARBA" id="ARBA00001946"/>
    </source>
</evidence>
<keyword evidence="8 15" id="KW-0479">Metal-binding</keyword>
<dbReference type="GO" id="GO:0042802">
    <property type="term" value="F:identical protein binding"/>
    <property type="evidence" value="ECO:0007669"/>
    <property type="project" value="TreeGrafter"/>
</dbReference>
<keyword evidence="5 15" id="KW-0963">Cytoplasm</keyword>
<evidence type="ECO:0000256" key="7">
    <source>
        <dbReference type="ARBA" id="ARBA00022679"/>
    </source>
</evidence>
<dbReference type="GO" id="GO:0061621">
    <property type="term" value="P:canonical glycolysis"/>
    <property type="evidence" value="ECO:0007669"/>
    <property type="project" value="TreeGrafter"/>
</dbReference>
<evidence type="ECO:0000256" key="15">
    <source>
        <dbReference type="HAMAP-Rule" id="MF_00339"/>
    </source>
</evidence>
<evidence type="ECO:0000256" key="9">
    <source>
        <dbReference type="ARBA" id="ARBA00022741"/>
    </source>
</evidence>
<keyword evidence="7 15" id="KW-0808">Transferase</keyword>
<evidence type="ECO:0000313" key="19">
    <source>
        <dbReference type="Proteomes" id="UP000068026"/>
    </source>
</evidence>
<evidence type="ECO:0000256" key="10">
    <source>
        <dbReference type="ARBA" id="ARBA00022777"/>
    </source>
</evidence>
<dbReference type="InterPro" id="IPR035966">
    <property type="entry name" value="PKF_sf"/>
</dbReference>
<dbReference type="GO" id="GO:0048029">
    <property type="term" value="F:monosaccharide binding"/>
    <property type="evidence" value="ECO:0007669"/>
    <property type="project" value="TreeGrafter"/>
</dbReference>
<evidence type="ECO:0000256" key="4">
    <source>
        <dbReference type="ARBA" id="ARBA00004679"/>
    </source>
</evidence>
<feature type="binding site" description="in other chain" evidence="15">
    <location>
        <begin position="256"/>
        <end position="259"/>
    </location>
    <ligand>
        <name>substrate</name>
        <note>ligand shared between dimeric partners</note>
    </ligand>
</feature>
<comment type="similarity">
    <text evidence="15">Belongs to the phosphofructokinase type A (PFKA) family. ATP-dependent PFK group I subfamily. Prokaryotic clade 'B1' sub-subfamily.</text>
</comment>
<keyword evidence="6 15" id="KW-0021">Allosteric enzyme</keyword>
<comment type="catalytic activity">
    <reaction evidence="14 15">
        <text>beta-D-fructose 6-phosphate + ATP = beta-D-fructose 1,6-bisphosphate + ADP + H(+)</text>
        <dbReference type="Rhea" id="RHEA:16109"/>
        <dbReference type="ChEBI" id="CHEBI:15378"/>
        <dbReference type="ChEBI" id="CHEBI:30616"/>
        <dbReference type="ChEBI" id="CHEBI:32966"/>
        <dbReference type="ChEBI" id="CHEBI:57634"/>
        <dbReference type="ChEBI" id="CHEBI:456216"/>
        <dbReference type="EC" id="2.7.1.11"/>
    </reaction>
</comment>
<keyword evidence="12 15" id="KW-0460">Magnesium</keyword>
<dbReference type="GO" id="GO:0070095">
    <property type="term" value="F:fructose-6-phosphate binding"/>
    <property type="evidence" value="ECO:0007669"/>
    <property type="project" value="TreeGrafter"/>
</dbReference>
<dbReference type="GO" id="GO:0030388">
    <property type="term" value="P:fructose 1,6-bisphosphate metabolic process"/>
    <property type="evidence" value="ECO:0007669"/>
    <property type="project" value="TreeGrafter"/>
</dbReference>
<feature type="binding site" evidence="15">
    <location>
        <position position="250"/>
    </location>
    <ligand>
        <name>substrate</name>
        <note>ligand shared between dimeric partners</note>
    </ligand>
</feature>
<gene>
    <name evidence="15" type="primary">pfkA</name>
    <name evidence="17" type="synonym">pfkA_2</name>
    <name evidence="17" type="ORF">CPRO_23860</name>
    <name evidence="18" type="ORF">SAMN02745151_02271</name>
</gene>
<evidence type="ECO:0000256" key="6">
    <source>
        <dbReference type="ARBA" id="ARBA00022533"/>
    </source>
</evidence>
<proteinExistence type="inferred from homology"/>
<feature type="binding site" evidence="15">
    <location>
        <position position="16"/>
    </location>
    <ligand>
        <name>ATP</name>
        <dbReference type="ChEBI" id="CHEBI:30616"/>
    </ligand>
</feature>
<dbReference type="PIRSF" id="PIRSF000532">
    <property type="entry name" value="ATP_PFK_prok"/>
    <property type="match status" value="1"/>
</dbReference>
<dbReference type="NCBIfam" id="TIGR02482">
    <property type="entry name" value="PFKA_ATP"/>
    <property type="match status" value="1"/>
</dbReference>
<feature type="binding site" evidence="15">
    <location>
        <begin position="77"/>
        <end position="78"/>
    </location>
    <ligand>
        <name>ATP</name>
        <dbReference type="ChEBI" id="CHEBI:30616"/>
    </ligand>
</feature>
<dbReference type="Pfam" id="PF00365">
    <property type="entry name" value="PFK"/>
    <property type="match status" value="1"/>
</dbReference>
<feature type="binding site" description="in other chain" evidence="15">
    <location>
        <position position="159"/>
    </location>
    <ligand>
        <name>ADP</name>
        <dbReference type="ChEBI" id="CHEBI:456216"/>
        <note>allosteric activator; ligand shared between dimeric partners</note>
    </ligand>
</feature>
<dbReference type="Gene3D" id="3.40.50.460">
    <property type="entry name" value="Phosphofructokinase domain"/>
    <property type="match status" value="1"/>
</dbReference>
<reference evidence="18" key="3">
    <citation type="submission" date="2016-11" db="EMBL/GenBank/DDBJ databases">
        <authorList>
            <person name="Varghese N."/>
            <person name="Submissions S."/>
        </authorList>
    </citation>
    <scope>NUCLEOTIDE SEQUENCE</scope>
    <source>
        <strain evidence="18">DSM 1682</strain>
    </source>
</reference>
<dbReference type="InterPro" id="IPR000023">
    <property type="entry name" value="Phosphofructokinase_dom"/>
</dbReference>
<comment type="function">
    <text evidence="2 15">Catalyzes the phosphorylation of D-fructose 6-phosphate to fructose 1,6-bisphosphate by ATP, the first committing step of glycolysis.</text>
</comment>
<feature type="binding site" description="in other chain" evidence="15">
    <location>
        <begin position="130"/>
        <end position="132"/>
    </location>
    <ligand>
        <name>substrate</name>
        <note>ligand shared between dimeric partners</note>
    </ligand>
</feature>
<keyword evidence="9 15" id="KW-0547">Nucleotide-binding</keyword>
<evidence type="ECO:0000256" key="13">
    <source>
        <dbReference type="ARBA" id="ARBA00023152"/>
    </source>
</evidence>
<sequence length="326" mass="35098">MEQKKIRKIGVLTSGGDAPGMNAAIRAVVRTALFHDIQVIGIRKGYNGLLNGEIKEMYSKDVSNVMNLGGTILHTARCPEMMTQEGLNKAAAIYKILGLDALVVIGGDGSYRGMAELAKLGVNCIGIPATIDLDMNSTEYSIGFDTAVNTGMDALNKLRDTSSSHERCSVVEVMGRDAGYIAVWCGMVGGAEDVMFPEAKGVIDSQKVIQQILENRSIGKRHNLIVVAEGVGGTQKLAKDIQDITGIQTRATILGHLQRGGSPTAIDRMHASMMGYHAVKAILEGKENQVICFNKGKYEIIGLEESLGMEKTLDQDIYNVIKILAI</sequence>
<dbReference type="AlphaFoldDB" id="A0A0X8VBM8"/>
<comment type="caution">
    <text evidence="15">Lacks conserved residue(s) required for the propagation of feature annotation.</text>
</comment>
<dbReference type="GO" id="GO:0046872">
    <property type="term" value="F:metal ion binding"/>
    <property type="evidence" value="ECO:0007669"/>
    <property type="project" value="UniProtKB-KW"/>
</dbReference>
<dbReference type="PROSITE" id="PS00433">
    <property type="entry name" value="PHOSPHOFRUCTOKINASE"/>
    <property type="match status" value="1"/>
</dbReference>
<dbReference type="HAMAP" id="MF_00339">
    <property type="entry name" value="Phosphofructokinase_I_B1"/>
    <property type="match status" value="1"/>
</dbReference>
<dbReference type="RefSeq" id="WP_066054021.1">
    <property type="nucleotide sequence ID" value="NZ_CP014223.1"/>
</dbReference>
<dbReference type="EMBL" id="CP014223">
    <property type="protein sequence ID" value="AMJ41953.1"/>
    <property type="molecule type" value="Genomic_DNA"/>
</dbReference>
<dbReference type="OrthoDB" id="9802503at2"/>
<keyword evidence="13 15" id="KW-0324">Glycolysis</keyword>
<comment type="subunit">
    <text evidence="15">Homotetramer.</text>
</comment>
<feature type="binding site" description="in other chain" evidence="15">
    <location>
        <begin position="190"/>
        <end position="192"/>
    </location>
    <ligand>
        <name>ADP</name>
        <dbReference type="ChEBI" id="CHEBI:456216"/>
        <note>allosteric activator; ligand shared between dimeric partners</note>
    </ligand>
</feature>
<dbReference type="Proteomes" id="UP000184204">
    <property type="component" value="Unassembled WGS sequence"/>
</dbReference>
<evidence type="ECO:0000256" key="12">
    <source>
        <dbReference type="ARBA" id="ARBA00022842"/>
    </source>
</evidence>
<accession>A0A0X8VBM8</accession>
<evidence type="ECO:0000256" key="8">
    <source>
        <dbReference type="ARBA" id="ARBA00022723"/>
    </source>
</evidence>
<feature type="binding site" description="in other chain" evidence="15">
    <location>
        <position position="229"/>
    </location>
    <ligand>
        <name>substrate</name>
        <note>ligand shared between dimeric partners</note>
    </ligand>
</feature>
<dbReference type="EC" id="2.7.1.11" evidence="15"/>
<comment type="cofactor">
    <cofactor evidence="1 15">
        <name>Mg(2+)</name>
        <dbReference type="ChEBI" id="CHEBI:18420"/>
    </cofactor>
</comment>
<feature type="binding site" evidence="15">
    <location>
        <position position="108"/>
    </location>
    <ligand>
        <name>Mg(2+)</name>
        <dbReference type="ChEBI" id="CHEBI:18420"/>
        <note>catalytic</note>
    </ligand>
</feature>
<feature type="binding site" evidence="15">
    <location>
        <begin position="26"/>
        <end position="30"/>
    </location>
    <ligand>
        <name>ADP</name>
        <dbReference type="ChEBI" id="CHEBI:456216"/>
        <note>allosteric activator; ligand shared between dimeric partners</note>
    </ligand>
</feature>
<feature type="active site" description="Proton acceptor" evidence="15">
    <location>
        <position position="132"/>
    </location>
</feature>
<reference evidence="20" key="4">
    <citation type="submission" date="2016-11" db="EMBL/GenBank/DDBJ databases">
        <authorList>
            <person name="Jaros S."/>
            <person name="Januszkiewicz K."/>
            <person name="Wedrychowicz H."/>
        </authorList>
    </citation>
    <scope>NUCLEOTIDE SEQUENCE [LARGE SCALE GENOMIC DNA]</scope>
    <source>
        <strain evidence="20">DSM 1682</strain>
    </source>
</reference>
<dbReference type="GO" id="GO:0006002">
    <property type="term" value="P:fructose 6-phosphate metabolic process"/>
    <property type="evidence" value="ECO:0007669"/>
    <property type="project" value="UniProtKB-UniRule"/>
</dbReference>
<evidence type="ECO:0000256" key="3">
    <source>
        <dbReference type="ARBA" id="ARBA00004496"/>
    </source>
</evidence>
<dbReference type="SUPFAM" id="SSF53784">
    <property type="entry name" value="Phosphofructokinase"/>
    <property type="match status" value="1"/>
</dbReference>
<dbReference type="PANTHER" id="PTHR13697:SF4">
    <property type="entry name" value="ATP-DEPENDENT 6-PHOSPHOFRUCTOKINASE"/>
    <property type="match status" value="1"/>
</dbReference>
<reference evidence="17 19" key="1">
    <citation type="journal article" date="2016" name="Genome Announc.">
        <title>Complete Genome Sequence of the Amino Acid-Fermenting Clostridium propionicum X2 (DSM 1682).</title>
        <authorList>
            <person name="Poehlein A."/>
            <person name="Schlien K."/>
            <person name="Chowdhury N.P."/>
            <person name="Gottschalk G."/>
            <person name="Buckel W."/>
            <person name="Daniel R."/>
        </authorList>
    </citation>
    <scope>NUCLEOTIDE SEQUENCE [LARGE SCALE GENOMIC DNA]</scope>
    <source>
        <strain evidence="17 19">X2</strain>
    </source>
</reference>
<evidence type="ECO:0000313" key="18">
    <source>
        <dbReference type="EMBL" id="SHE94165.1"/>
    </source>
</evidence>
<protein>
    <recommendedName>
        <fullName evidence="15">ATP-dependent 6-phosphofructokinase</fullName>
        <shortName evidence="15">ATP-PFK</shortName>
        <shortName evidence="15">Phosphofructokinase</shortName>
        <ecNumber evidence="15">2.7.1.11</ecNumber>
    </recommendedName>
    <alternativeName>
        <fullName evidence="15">Phosphohexokinase</fullName>
    </alternativeName>
</protein>
<dbReference type="GO" id="GO:0016208">
    <property type="term" value="F:AMP binding"/>
    <property type="evidence" value="ECO:0007669"/>
    <property type="project" value="TreeGrafter"/>
</dbReference>
<dbReference type="GO" id="GO:0005945">
    <property type="term" value="C:6-phosphofructokinase complex"/>
    <property type="evidence" value="ECO:0007669"/>
    <property type="project" value="TreeGrafter"/>
</dbReference>
<evidence type="ECO:0000313" key="20">
    <source>
        <dbReference type="Proteomes" id="UP000184204"/>
    </source>
</evidence>
<evidence type="ECO:0000313" key="17">
    <source>
        <dbReference type="EMBL" id="AMJ41953.1"/>
    </source>
</evidence>
<dbReference type="InterPro" id="IPR015912">
    <property type="entry name" value="Phosphofructokinase_CS"/>
</dbReference>
<organism evidence="18 20">
    <name type="scientific">Anaerotignum propionicum DSM 1682</name>
    <dbReference type="NCBI Taxonomy" id="991789"/>
    <lineage>
        <taxon>Bacteria</taxon>
        <taxon>Bacillati</taxon>
        <taxon>Bacillota</taxon>
        <taxon>Clostridia</taxon>
        <taxon>Lachnospirales</taxon>
        <taxon>Anaerotignaceae</taxon>
        <taxon>Anaerotignum</taxon>
    </lineage>
</organism>
<dbReference type="GO" id="GO:0003872">
    <property type="term" value="F:6-phosphofructokinase activity"/>
    <property type="evidence" value="ECO:0007669"/>
    <property type="project" value="UniProtKB-UniRule"/>
</dbReference>
<keyword evidence="10 15" id="KW-0418">Kinase</keyword>
<feature type="binding site" evidence="15">
    <location>
        <position position="167"/>
    </location>
    <ligand>
        <name>substrate</name>
        <note>ligand shared between dimeric partners</note>
    </ligand>
</feature>
<feature type="binding site" evidence="15">
    <location>
        <begin position="107"/>
        <end position="110"/>
    </location>
    <ligand>
        <name>ATP</name>
        <dbReference type="ChEBI" id="CHEBI:30616"/>
    </ligand>
</feature>
<dbReference type="PRINTS" id="PR00476">
    <property type="entry name" value="PHFRCTKINASE"/>
</dbReference>
<name>A0A0X8VBM8_ANAPI</name>
<keyword evidence="11 15" id="KW-0067">ATP-binding</keyword>
<dbReference type="GO" id="GO:0005524">
    <property type="term" value="F:ATP binding"/>
    <property type="evidence" value="ECO:0007669"/>
    <property type="project" value="UniProtKB-UniRule"/>
</dbReference>
<feature type="binding site" description="in other chain" evidence="15">
    <location>
        <begin position="220"/>
        <end position="222"/>
    </location>
    <ligand>
        <name>ADP</name>
        <dbReference type="ChEBI" id="CHEBI:456216"/>
        <note>allosteric activator; ligand shared between dimeric partners</note>
    </ligand>
</feature>
<feature type="domain" description="Phosphofructokinase" evidence="16">
    <location>
        <begin position="8"/>
        <end position="282"/>
    </location>
</feature>
<dbReference type="KEGG" id="cpro:CPRO_23860"/>
<dbReference type="Proteomes" id="UP000068026">
    <property type="component" value="Chromosome"/>
</dbReference>
<evidence type="ECO:0000256" key="14">
    <source>
        <dbReference type="ARBA" id="ARBA00048070"/>
    </source>
</evidence>
<dbReference type="NCBIfam" id="NF002872">
    <property type="entry name" value="PRK03202.1"/>
    <property type="match status" value="1"/>
</dbReference>
<comment type="activity regulation">
    <text evidence="15">Allosterically activated by ADP and other diphosphonucleosides, and allosterically inhibited by phosphoenolpyruvate.</text>
</comment>
<dbReference type="EMBL" id="FQUA01000011">
    <property type="protein sequence ID" value="SHE94165.1"/>
    <property type="molecule type" value="Genomic_DNA"/>
</dbReference>
<dbReference type="InterPro" id="IPR012828">
    <property type="entry name" value="PFKA_ATP_prok"/>
</dbReference>
<dbReference type="Gene3D" id="3.40.50.450">
    <property type="match status" value="1"/>
</dbReference>
<reference evidence="19" key="2">
    <citation type="submission" date="2016-01" db="EMBL/GenBank/DDBJ databases">
        <authorList>
            <person name="Poehlein A."/>
            <person name="Schlien K."/>
            <person name="Gottschalk G."/>
            <person name="Buckel W."/>
            <person name="Daniel R."/>
        </authorList>
    </citation>
    <scope>NUCLEOTIDE SEQUENCE [LARGE SCALE GENOMIC DNA]</scope>
    <source>
        <strain evidence="19">X2</strain>
    </source>
</reference>
<dbReference type="InterPro" id="IPR022953">
    <property type="entry name" value="ATP_PFK"/>
</dbReference>
<feature type="binding site" description="in other chain" evidence="15">
    <location>
        <begin position="174"/>
        <end position="176"/>
    </location>
    <ligand>
        <name>substrate</name>
        <note>ligand shared between dimeric partners</note>
    </ligand>
</feature>